<gene>
    <name evidence="2" type="ORF">BGW38_002974</name>
</gene>
<dbReference type="PANTHER" id="PTHR38926">
    <property type="entry name" value="F-BOX DOMAIN CONTAINING PROTEIN, EXPRESSED"/>
    <property type="match status" value="1"/>
</dbReference>
<comment type="caution">
    <text evidence="2">The sequence shown here is derived from an EMBL/GenBank/DDBJ whole genome shotgun (WGS) entry which is preliminary data.</text>
</comment>
<feature type="domain" description="F-box" evidence="1">
    <location>
        <begin position="8"/>
        <end position="48"/>
    </location>
</feature>
<evidence type="ECO:0000313" key="2">
    <source>
        <dbReference type="EMBL" id="KAF9585304.1"/>
    </source>
</evidence>
<evidence type="ECO:0000313" key="3">
    <source>
        <dbReference type="Proteomes" id="UP000780801"/>
    </source>
</evidence>
<dbReference type="Proteomes" id="UP000780801">
    <property type="component" value="Unassembled WGS sequence"/>
</dbReference>
<dbReference type="OrthoDB" id="2354556at2759"/>
<sequence>MGDALRIPEIALIIGDHLPRKSLLTAVCVCRAWYHSFQPLLWARIVIRADDGNLVQIRQAFERNGPLIRELVLDDIHPSTRDLTQHCTQLSTLRLQFSYSKTPKDTVVATILDLVQQNHSTLRTFDTKYTFGLSQAPYQAILQCPQLDALGIFGMDFTEETYAVFWRALPQLRRLSLVKGEFELSIQEETRFPKLTHLRVDSPFCWGPLAATLASHCPNLRTLCLKAIHEQTLPSCPQLSTLVLDNDWMGMDDRVQLLDLSPPMRHVRLQERAIQCMDDTTKYFQHLQRHYQTLEMIDLRMCSWAKSEAILKILCSCPQLQILKADKLYGVMLKHARPWVCSRLKEFRMAVVDGETDPSENWSPREAIFKQLSRLTCLQVLDVYSLSIYEPHIKEECLSFQLEDKKLAKLETLCELKCLKVGPYSMDLRTQDVEWMVQKWPSLEVIEGELHSDATLRVELVKILEQHGVRSKAIDSAWERLEQRVDSRLAGAFEVI</sequence>
<dbReference type="AlphaFoldDB" id="A0A9P6G1E8"/>
<accession>A0A9P6G1E8</accession>
<evidence type="ECO:0000259" key="1">
    <source>
        <dbReference type="Pfam" id="PF12937"/>
    </source>
</evidence>
<dbReference type="InterPro" id="IPR001810">
    <property type="entry name" value="F-box_dom"/>
</dbReference>
<proteinExistence type="predicted"/>
<protein>
    <recommendedName>
        <fullName evidence="1">F-box domain-containing protein</fullName>
    </recommendedName>
</protein>
<dbReference type="SUPFAM" id="SSF81383">
    <property type="entry name" value="F-box domain"/>
    <property type="match status" value="1"/>
</dbReference>
<dbReference type="SUPFAM" id="SSF52047">
    <property type="entry name" value="RNI-like"/>
    <property type="match status" value="1"/>
</dbReference>
<dbReference type="EMBL" id="JAABOA010000209">
    <property type="protein sequence ID" value="KAF9585304.1"/>
    <property type="molecule type" value="Genomic_DNA"/>
</dbReference>
<dbReference type="PANTHER" id="PTHR38926:SF5">
    <property type="entry name" value="F-BOX AND LEUCINE-RICH REPEAT PROTEIN 6"/>
    <property type="match status" value="1"/>
</dbReference>
<reference evidence="2" key="1">
    <citation type="journal article" date="2020" name="Fungal Divers.">
        <title>Resolving the Mortierellaceae phylogeny through synthesis of multi-gene phylogenetics and phylogenomics.</title>
        <authorList>
            <person name="Vandepol N."/>
            <person name="Liber J."/>
            <person name="Desiro A."/>
            <person name="Na H."/>
            <person name="Kennedy M."/>
            <person name="Barry K."/>
            <person name="Grigoriev I.V."/>
            <person name="Miller A.N."/>
            <person name="O'Donnell K."/>
            <person name="Stajich J.E."/>
            <person name="Bonito G."/>
        </authorList>
    </citation>
    <scope>NUCLEOTIDE SEQUENCE</scope>
    <source>
        <strain evidence="2">KOD1015</strain>
    </source>
</reference>
<organism evidence="2 3">
    <name type="scientific">Lunasporangiospora selenospora</name>
    <dbReference type="NCBI Taxonomy" id="979761"/>
    <lineage>
        <taxon>Eukaryota</taxon>
        <taxon>Fungi</taxon>
        <taxon>Fungi incertae sedis</taxon>
        <taxon>Mucoromycota</taxon>
        <taxon>Mortierellomycotina</taxon>
        <taxon>Mortierellomycetes</taxon>
        <taxon>Mortierellales</taxon>
        <taxon>Mortierellaceae</taxon>
        <taxon>Lunasporangiospora</taxon>
    </lineage>
</organism>
<dbReference type="InterPro" id="IPR032675">
    <property type="entry name" value="LRR_dom_sf"/>
</dbReference>
<dbReference type="InterPro" id="IPR036047">
    <property type="entry name" value="F-box-like_dom_sf"/>
</dbReference>
<name>A0A9P6G1E8_9FUNG</name>
<dbReference type="Gene3D" id="3.80.10.10">
    <property type="entry name" value="Ribonuclease Inhibitor"/>
    <property type="match status" value="1"/>
</dbReference>
<dbReference type="Pfam" id="PF12937">
    <property type="entry name" value="F-box-like"/>
    <property type="match status" value="1"/>
</dbReference>
<keyword evidence="3" id="KW-1185">Reference proteome</keyword>